<comment type="caution">
    <text evidence="2">The sequence shown here is derived from an EMBL/GenBank/DDBJ whole genome shotgun (WGS) entry which is preliminary data.</text>
</comment>
<keyword evidence="1" id="KW-0732">Signal</keyword>
<dbReference type="EMBL" id="RWGY01000039">
    <property type="protein sequence ID" value="TVU11033.1"/>
    <property type="molecule type" value="Genomic_DNA"/>
</dbReference>
<evidence type="ECO:0008006" key="4">
    <source>
        <dbReference type="Google" id="ProtNLM"/>
    </source>
</evidence>
<organism evidence="2 3">
    <name type="scientific">Eragrostis curvula</name>
    <name type="common">weeping love grass</name>
    <dbReference type="NCBI Taxonomy" id="38414"/>
    <lineage>
        <taxon>Eukaryota</taxon>
        <taxon>Viridiplantae</taxon>
        <taxon>Streptophyta</taxon>
        <taxon>Embryophyta</taxon>
        <taxon>Tracheophyta</taxon>
        <taxon>Spermatophyta</taxon>
        <taxon>Magnoliopsida</taxon>
        <taxon>Liliopsida</taxon>
        <taxon>Poales</taxon>
        <taxon>Poaceae</taxon>
        <taxon>PACMAD clade</taxon>
        <taxon>Chloridoideae</taxon>
        <taxon>Eragrostideae</taxon>
        <taxon>Eragrostidinae</taxon>
        <taxon>Eragrostis</taxon>
    </lineage>
</organism>
<accession>A0A5J9TI31</accession>
<evidence type="ECO:0000256" key="1">
    <source>
        <dbReference type="SAM" id="SignalP"/>
    </source>
</evidence>
<protein>
    <recommendedName>
        <fullName evidence="4">DUF1618 domain-containing protein</fullName>
    </recommendedName>
</protein>
<gene>
    <name evidence="2" type="ORF">EJB05_44595</name>
</gene>
<dbReference type="OrthoDB" id="662234at2759"/>
<name>A0A5J9TI31_9POAL</name>
<dbReference type="AlphaFoldDB" id="A0A5J9TI31"/>
<dbReference type="PANTHER" id="PTHR33207">
    <property type="entry name" value="F-BOX DOMAIN CONTAINING PROTEIN-RELATED"/>
    <property type="match status" value="1"/>
</dbReference>
<feature type="signal peptide" evidence="1">
    <location>
        <begin position="1"/>
        <end position="24"/>
    </location>
</feature>
<keyword evidence="3" id="KW-1185">Reference proteome</keyword>
<proteinExistence type="predicted"/>
<sequence length="399" mass="44459">MATRRAAIACRYLSRLLLSSSAAASPRLLGYFHQPGQTKDRAGEMYPIRTAPGIRFEPLDAASPRLSLDFLPADVRFGFNLADSHLGLLLLRRNNPDLAFVVCDPVSRRHAILPPLPASATTDDGWFHSPAILSRAAGGRFEFDAVVVTIEDGRPRPWVASFRDGGGCSWLALPPSSEMRCVHAVGSIYWHICGAHSELAMDMATMEFSLLRAPTLIWDDRGHPRFRVGETPDGRLCVASLDDWKLLRVCVRGQGSRDGWVLERDMCLRKLLEAVPGIRNHPHRKSSFAYWLSDIDPGAGRVLIRTMGCGRFSYHMDTGELSPLMTDDGLEYGDPTFAYFAALDVQIELNSAGVTYKEQREEKLVLHTDDYQEDKLKFRASGLLHSVFITHDPVLQGHM</sequence>
<evidence type="ECO:0000313" key="2">
    <source>
        <dbReference type="EMBL" id="TVU11033.1"/>
    </source>
</evidence>
<reference evidence="2 3" key="1">
    <citation type="journal article" date="2019" name="Sci. Rep.">
        <title>A high-quality genome of Eragrostis curvula grass provides insights into Poaceae evolution and supports new strategies to enhance forage quality.</title>
        <authorList>
            <person name="Carballo J."/>
            <person name="Santos B.A.C.M."/>
            <person name="Zappacosta D."/>
            <person name="Garbus I."/>
            <person name="Selva J.P."/>
            <person name="Gallo C.A."/>
            <person name="Diaz A."/>
            <person name="Albertini E."/>
            <person name="Caccamo M."/>
            <person name="Echenique V."/>
        </authorList>
    </citation>
    <scope>NUCLEOTIDE SEQUENCE [LARGE SCALE GENOMIC DNA]</scope>
    <source>
        <strain evidence="3">cv. Victoria</strain>
        <tissue evidence="2">Leaf</tissue>
    </source>
</reference>
<dbReference type="Proteomes" id="UP000324897">
    <property type="component" value="Chromosome 3"/>
</dbReference>
<dbReference type="Gramene" id="TVU11033">
    <property type="protein sequence ID" value="TVU11033"/>
    <property type="gene ID" value="EJB05_44595"/>
</dbReference>
<feature type="chain" id="PRO_5023923485" description="DUF1618 domain-containing protein" evidence="1">
    <location>
        <begin position="25"/>
        <end position="399"/>
    </location>
</feature>
<feature type="non-terminal residue" evidence="2">
    <location>
        <position position="1"/>
    </location>
</feature>
<evidence type="ECO:0000313" key="3">
    <source>
        <dbReference type="Proteomes" id="UP000324897"/>
    </source>
</evidence>